<evidence type="ECO:0000259" key="1">
    <source>
        <dbReference type="Pfam" id="PF10551"/>
    </source>
</evidence>
<evidence type="ECO:0000313" key="2">
    <source>
        <dbReference type="EMBL" id="RLN13358.1"/>
    </source>
</evidence>
<reference evidence="3" key="1">
    <citation type="journal article" date="2019" name="Nat. Commun.">
        <title>The genome of broomcorn millet.</title>
        <authorList>
            <person name="Zou C."/>
            <person name="Miki D."/>
            <person name="Li D."/>
            <person name="Tang Q."/>
            <person name="Xiao L."/>
            <person name="Rajput S."/>
            <person name="Deng P."/>
            <person name="Jia W."/>
            <person name="Huang R."/>
            <person name="Zhang M."/>
            <person name="Sun Y."/>
            <person name="Hu J."/>
            <person name="Fu X."/>
            <person name="Schnable P.S."/>
            <person name="Li F."/>
            <person name="Zhang H."/>
            <person name="Feng B."/>
            <person name="Zhu X."/>
            <person name="Liu R."/>
            <person name="Schnable J.C."/>
            <person name="Zhu J.-K."/>
            <person name="Zhang H."/>
        </authorList>
    </citation>
    <scope>NUCLEOTIDE SEQUENCE [LARGE SCALE GENOMIC DNA]</scope>
</reference>
<dbReference type="InterPro" id="IPR018289">
    <property type="entry name" value="MULE_transposase_dom"/>
</dbReference>
<accession>A0A3L6S4N2</accession>
<comment type="caution">
    <text evidence="2">The sequence shown here is derived from an EMBL/GenBank/DDBJ whole genome shotgun (WGS) entry which is preliminary data.</text>
</comment>
<feature type="domain" description="MULE transposase" evidence="1">
    <location>
        <begin position="98"/>
        <end position="152"/>
    </location>
</feature>
<gene>
    <name evidence="2" type="ORF">C2845_PM09G14000</name>
</gene>
<dbReference type="PANTHER" id="PTHR31973">
    <property type="entry name" value="POLYPROTEIN, PUTATIVE-RELATED"/>
    <property type="match status" value="1"/>
</dbReference>
<dbReference type="AlphaFoldDB" id="A0A3L6S4N2"/>
<dbReference type="OrthoDB" id="685772at2759"/>
<dbReference type="Pfam" id="PF10551">
    <property type="entry name" value="MULE"/>
    <property type="match status" value="1"/>
</dbReference>
<name>A0A3L6S4N2_PANMI</name>
<dbReference type="EMBL" id="PQIB02000006">
    <property type="protein sequence ID" value="RLN13358.1"/>
    <property type="molecule type" value="Genomic_DNA"/>
</dbReference>
<proteinExistence type="predicted"/>
<evidence type="ECO:0000313" key="3">
    <source>
        <dbReference type="Proteomes" id="UP000275267"/>
    </source>
</evidence>
<dbReference type="Proteomes" id="UP000275267">
    <property type="component" value="Unassembled WGS sequence"/>
</dbReference>
<dbReference type="PANTHER" id="PTHR31973:SF195">
    <property type="entry name" value="MUDR FAMILY TRANSPOSASE"/>
    <property type="match status" value="1"/>
</dbReference>
<organism evidence="2 3">
    <name type="scientific">Panicum miliaceum</name>
    <name type="common">Proso millet</name>
    <name type="synonym">Broomcorn millet</name>
    <dbReference type="NCBI Taxonomy" id="4540"/>
    <lineage>
        <taxon>Eukaryota</taxon>
        <taxon>Viridiplantae</taxon>
        <taxon>Streptophyta</taxon>
        <taxon>Embryophyta</taxon>
        <taxon>Tracheophyta</taxon>
        <taxon>Spermatophyta</taxon>
        <taxon>Magnoliopsida</taxon>
        <taxon>Liliopsida</taxon>
        <taxon>Poales</taxon>
        <taxon>Poaceae</taxon>
        <taxon>PACMAD clade</taxon>
        <taxon>Panicoideae</taxon>
        <taxon>Panicodae</taxon>
        <taxon>Paniceae</taxon>
        <taxon>Panicinae</taxon>
        <taxon>Panicum</taxon>
        <taxon>Panicum sect. Panicum</taxon>
    </lineage>
</organism>
<protein>
    <recommendedName>
        <fullName evidence="1">MULE transposase domain-containing protein</fullName>
    </recommendedName>
</protein>
<dbReference type="STRING" id="4540.A0A3L6S4N2"/>
<keyword evidence="3" id="KW-1185">Reference proteome</keyword>
<sequence length="403" mass="46051">MSSLVEEILGFTNYRVMYGKAWRAKQHAMAMLWGDWKDAYGRVPRLLHAISHYNLGTKWCTHTTSQYELYKGVLMEVTQSAYWCFPQCAEAFKHCKSVISVDGTFLTRKYRGALLIATGMDREDRLIPQAFSLVESENNESWSWFSHLVWRDVVGLDRKKNKKVIKQLKLVCASKPERTFGKRLAKLKEMMNEDANECNTNISEVLNKVLKGIRCMPVSAIVEFTFYRVNSYFVKRWQKAKIQIERAPNQVLWAKGAAKLLTTEEEKAKTMAAVLFEPTSYVRSVRTSNSLTIGGESIGGRVFKVDLTEVPCTCCVPHLLHVPCSYMIAACQAPRFEPILDPSDWPPYNGGEYIPDSSKMKVKAGRWKKKHLLNEMYASNGYGDDMYSYGDFNQDKSNILCGI</sequence>